<dbReference type="GO" id="GO:0016780">
    <property type="term" value="F:phosphotransferase activity, for other substituted phosphate groups"/>
    <property type="evidence" value="ECO:0007669"/>
    <property type="project" value="TreeGrafter"/>
</dbReference>
<dbReference type="OrthoDB" id="9808602at2"/>
<organism evidence="4 5">
    <name type="scientific">Marinomonas spartinae</name>
    <dbReference type="NCBI Taxonomy" id="1792290"/>
    <lineage>
        <taxon>Bacteria</taxon>
        <taxon>Pseudomonadati</taxon>
        <taxon>Pseudomonadota</taxon>
        <taxon>Gammaproteobacteria</taxon>
        <taxon>Oceanospirillales</taxon>
        <taxon>Oceanospirillaceae</taxon>
        <taxon>Marinomonas</taxon>
    </lineage>
</organism>
<keyword evidence="5" id="KW-1185">Reference proteome</keyword>
<proteinExistence type="inferred from homology"/>
<protein>
    <submittedName>
        <fullName evidence="4">UDP-N-acetylgalactosamine-undecaprenyl-phosphate N-acetylgalactosaminephosphotransferase</fullName>
        <ecNumber evidence="4">2.7.8.40</ecNumber>
    </submittedName>
</protein>
<dbReference type="STRING" id="1792290.MSP8886_00792"/>
<dbReference type="InterPro" id="IPR003362">
    <property type="entry name" value="Bact_transf"/>
</dbReference>
<name>A0A1A8T7E3_9GAMM</name>
<reference evidence="4 5" key="1">
    <citation type="submission" date="2016-06" db="EMBL/GenBank/DDBJ databases">
        <authorList>
            <person name="Kjaerup R.B."/>
            <person name="Dalgaard T.S."/>
            <person name="Juul-Madsen H.R."/>
        </authorList>
    </citation>
    <scope>NUCLEOTIDE SEQUENCE [LARGE SCALE GENOMIC DNA]</scope>
    <source>
        <strain evidence="4 5">CECT 8886</strain>
    </source>
</reference>
<dbReference type="EMBL" id="FLOB01000001">
    <property type="protein sequence ID" value="SBS27068.1"/>
    <property type="molecule type" value="Genomic_DNA"/>
</dbReference>
<keyword evidence="2" id="KW-1133">Transmembrane helix</keyword>
<dbReference type="Proteomes" id="UP000092544">
    <property type="component" value="Unassembled WGS sequence"/>
</dbReference>
<feature type="transmembrane region" description="Helical" evidence="2">
    <location>
        <begin position="113"/>
        <end position="132"/>
    </location>
</feature>
<dbReference type="PANTHER" id="PTHR30576">
    <property type="entry name" value="COLANIC BIOSYNTHESIS UDP-GLUCOSE LIPID CARRIER TRANSFERASE"/>
    <property type="match status" value="1"/>
</dbReference>
<feature type="transmembrane region" description="Helical" evidence="2">
    <location>
        <begin position="17"/>
        <end position="39"/>
    </location>
</feature>
<feature type="transmembrane region" description="Helical" evidence="2">
    <location>
        <begin position="83"/>
        <end position="101"/>
    </location>
</feature>
<sequence length="441" mass="51813">MTETSFQRYHDRKAPTLYALIDLIIPGCLLYIIHTIIGLTGWGRAYTTMAILSGIFFFLATAIQRGYSRYNERSISKKLEITFKTWFINVLFLLVITYFYLATLKFDRLIMSSWVILTPLFVITLKSLISYFNRKLSKAKINVLILGNHYSFNEFELNMLKSQNIQLSYIKILEAERVKQKTLESSPDYLLLNLEKPASSDLIKELTHLDVDGIKLIALHNFMEVFLRKCYIPYDKKDLSYLEKIRSYSLSDYILKRIIDWLVVLLLGAISIPIILFSMYKIKKESPGKLFFCQSRVGLKGKNFMAIKFRSMHENAKFNPYTQKEDPRIYPYGNFMRKARIDELPQLWNVVKGDMHLLGPRTEWDILVENYEKEIPYYHERHLVRPGISGWAQVLYPYGANTEDSRQKLMYDLYYIKHWSIWLEIEALIRTVGVVLGKKGL</sequence>
<dbReference type="RefSeq" id="WP_083200775.1">
    <property type="nucleotide sequence ID" value="NZ_FLOB01000001.1"/>
</dbReference>
<evidence type="ECO:0000256" key="2">
    <source>
        <dbReference type="SAM" id="Phobius"/>
    </source>
</evidence>
<evidence type="ECO:0000313" key="5">
    <source>
        <dbReference type="Proteomes" id="UP000092544"/>
    </source>
</evidence>
<keyword evidence="2" id="KW-0812">Transmembrane</keyword>
<evidence type="ECO:0000259" key="3">
    <source>
        <dbReference type="Pfam" id="PF02397"/>
    </source>
</evidence>
<dbReference type="Pfam" id="PF02397">
    <property type="entry name" value="Bac_transf"/>
    <property type="match status" value="1"/>
</dbReference>
<keyword evidence="4" id="KW-0808">Transferase</keyword>
<gene>
    <name evidence="4" type="primary">wecA</name>
    <name evidence="4" type="ORF">MSP8886_00792</name>
</gene>
<feature type="domain" description="Bacterial sugar transferase" evidence="3">
    <location>
        <begin position="256"/>
        <end position="436"/>
    </location>
</feature>
<dbReference type="PANTHER" id="PTHR30576:SF0">
    <property type="entry name" value="UNDECAPRENYL-PHOSPHATE N-ACETYLGALACTOSAMINYL 1-PHOSPHATE TRANSFERASE-RELATED"/>
    <property type="match status" value="1"/>
</dbReference>
<feature type="transmembrane region" description="Helical" evidence="2">
    <location>
        <begin position="258"/>
        <end position="280"/>
    </location>
</feature>
<dbReference type="AlphaFoldDB" id="A0A1A8T7E3"/>
<feature type="transmembrane region" description="Helical" evidence="2">
    <location>
        <begin position="45"/>
        <end position="63"/>
    </location>
</feature>
<dbReference type="EC" id="2.7.8.40" evidence="4"/>
<evidence type="ECO:0000256" key="1">
    <source>
        <dbReference type="ARBA" id="ARBA00006464"/>
    </source>
</evidence>
<keyword evidence="2" id="KW-0472">Membrane</keyword>
<comment type="similarity">
    <text evidence="1">Belongs to the bacterial sugar transferase family.</text>
</comment>
<accession>A0A1A8T7E3</accession>
<evidence type="ECO:0000313" key="4">
    <source>
        <dbReference type="EMBL" id="SBS27068.1"/>
    </source>
</evidence>